<dbReference type="GO" id="GO:0022857">
    <property type="term" value="F:transmembrane transporter activity"/>
    <property type="evidence" value="ECO:0007669"/>
    <property type="project" value="InterPro"/>
</dbReference>
<dbReference type="OrthoDB" id="5314453at2"/>
<feature type="transmembrane region" description="Helical" evidence="6">
    <location>
        <begin position="229"/>
        <end position="249"/>
    </location>
</feature>
<accession>A0A0E9ML53</accession>
<feature type="transmembrane region" description="Helical" evidence="6">
    <location>
        <begin position="389"/>
        <end position="412"/>
    </location>
</feature>
<dbReference type="Gene3D" id="1.20.1250.20">
    <property type="entry name" value="MFS general substrate transporter like domains"/>
    <property type="match status" value="1"/>
</dbReference>
<feature type="transmembrane region" description="Helical" evidence="6">
    <location>
        <begin position="424"/>
        <end position="446"/>
    </location>
</feature>
<reference evidence="7 8" key="1">
    <citation type="submission" date="2015-04" db="EMBL/GenBank/DDBJ databases">
        <title>Whole genome shotgun sequence of Sphingomonas changbaiensis NBRC 104936.</title>
        <authorList>
            <person name="Katano-Makiyama Y."/>
            <person name="Hosoyama A."/>
            <person name="Hashimoto M."/>
            <person name="Noguchi M."/>
            <person name="Tsuchikane K."/>
            <person name="Ohji S."/>
            <person name="Yamazoe A."/>
            <person name="Ichikawa N."/>
            <person name="Kimura A."/>
            <person name="Fujita N."/>
        </authorList>
    </citation>
    <scope>NUCLEOTIDE SEQUENCE [LARGE SCALE GENOMIC DNA]</scope>
    <source>
        <strain evidence="7 8">NBRC 104936</strain>
    </source>
</reference>
<evidence type="ECO:0000256" key="4">
    <source>
        <dbReference type="ARBA" id="ARBA00022989"/>
    </source>
</evidence>
<organism evidence="7 8">
    <name type="scientific">Sphingomonas changbaiensis NBRC 104936</name>
    <dbReference type="NCBI Taxonomy" id="1219043"/>
    <lineage>
        <taxon>Bacteria</taxon>
        <taxon>Pseudomonadati</taxon>
        <taxon>Pseudomonadota</taxon>
        <taxon>Alphaproteobacteria</taxon>
        <taxon>Sphingomonadales</taxon>
        <taxon>Sphingomonadaceae</taxon>
        <taxon>Sphingomonas</taxon>
    </lineage>
</organism>
<dbReference type="GO" id="GO:0005886">
    <property type="term" value="C:plasma membrane"/>
    <property type="evidence" value="ECO:0007669"/>
    <property type="project" value="TreeGrafter"/>
</dbReference>
<proteinExistence type="predicted"/>
<dbReference type="AlphaFoldDB" id="A0A0E9ML53"/>
<feature type="transmembrane region" description="Helical" evidence="6">
    <location>
        <begin position="78"/>
        <end position="96"/>
    </location>
</feature>
<dbReference type="RefSeq" id="WP_046347099.1">
    <property type="nucleotide sequence ID" value="NZ_BBWU01000010.1"/>
</dbReference>
<feature type="transmembrane region" description="Helical" evidence="6">
    <location>
        <begin position="332"/>
        <end position="353"/>
    </location>
</feature>
<feature type="transmembrane region" description="Helical" evidence="6">
    <location>
        <begin position="261"/>
        <end position="280"/>
    </location>
</feature>
<dbReference type="PANTHER" id="PTHR23501:SF191">
    <property type="entry name" value="VACUOLAR BASIC AMINO ACID TRANSPORTER 4"/>
    <property type="match status" value="1"/>
</dbReference>
<keyword evidence="2" id="KW-0813">Transport</keyword>
<dbReference type="GO" id="GO:0012505">
    <property type="term" value="C:endomembrane system"/>
    <property type="evidence" value="ECO:0007669"/>
    <property type="project" value="UniProtKB-SubCell"/>
</dbReference>
<feature type="transmembrane region" description="Helical" evidence="6">
    <location>
        <begin position="517"/>
        <end position="537"/>
    </location>
</feature>
<sequence>MIAARIRNFLAEEEWTFAPHERPALPGSPGSPEHPPVRRFWYGAIGVLVGITGGLGNAMISVNTTVLQGSLGFEPTEIAWLPIAYVMTNTSINLLLIKFRQQFGLRPFAIIFLALYALFTFAHLFVRDFWSAVAVRAASGMAGAALSSLGLYYMMQAFPARWRIKAIIVGIGVPQCAIPLARLFSPELLAMSQWRTLYLFEFGLAMLSLGAVTFLRLPPSERIKAFEPLDFVTFALFGGSMALVAAVLGEGRIVWWTQAEWIGWALVAAIPMFAAAIAIEHYRVNPLLNTRWLGSADIVRFTIVTIMARIVLSEQTYAAVGLLTALGQNNDQFGTLYIIILAASIAGVVASAITINPEKLTPAVMLSIGLVAIGAFADSFSTSLTRAPQLYLTQALIAFAGTYFLGPSLLFGMTRALQLGTGHIISFIALFGIVNAIGGLGGSALLGTYQVVREKAHSAAIVQTVSPTDPIVAARIAAGGAAVGRVVGDPSLRAAEGGALLSQTATREANVLAFNDTFRLIAILAALTTAYLAFLMIRRNYRARRLASVQAST</sequence>
<feature type="transmembrane region" description="Helical" evidence="6">
    <location>
        <begin position="197"/>
        <end position="217"/>
    </location>
</feature>
<name>A0A0E9ML53_9SPHN</name>
<dbReference type="SUPFAM" id="SSF103473">
    <property type="entry name" value="MFS general substrate transporter"/>
    <property type="match status" value="1"/>
</dbReference>
<evidence type="ECO:0000256" key="2">
    <source>
        <dbReference type="ARBA" id="ARBA00022448"/>
    </source>
</evidence>
<dbReference type="STRING" id="1219043.SCH01S_10_00530"/>
<evidence type="ECO:0000256" key="5">
    <source>
        <dbReference type="ARBA" id="ARBA00023136"/>
    </source>
</evidence>
<evidence type="ECO:0000256" key="6">
    <source>
        <dbReference type="SAM" id="Phobius"/>
    </source>
</evidence>
<feature type="transmembrane region" description="Helical" evidence="6">
    <location>
        <begin position="108"/>
        <end position="126"/>
    </location>
</feature>
<dbReference type="EMBL" id="BBWU01000010">
    <property type="protein sequence ID" value="GAO38243.1"/>
    <property type="molecule type" value="Genomic_DNA"/>
</dbReference>
<gene>
    <name evidence="7" type="ORF">SCH01S_10_00530</name>
</gene>
<keyword evidence="3 6" id="KW-0812">Transmembrane</keyword>
<comment type="caution">
    <text evidence="7">The sequence shown here is derived from an EMBL/GenBank/DDBJ whole genome shotgun (WGS) entry which is preliminary data.</text>
</comment>
<evidence type="ECO:0000313" key="7">
    <source>
        <dbReference type="EMBL" id="GAO38243.1"/>
    </source>
</evidence>
<dbReference type="PANTHER" id="PTHR23501">
    <property type="entry name" value="MAJOR FACILITATOR SUPERFAMILY"/>
    <property type="match status" value="1"/>
</dbReference>
<feature type="transmembrane region" description="Helical" evidence="6">
    <location>
        <begin position="360"/>
        <end position="377"/>
    </location>
</feature>
<evidence type="ECO:0000256" key="1">
    <source>
        <dbReference type="ARBA" id="ARBA00004127"/>
    </source>
</evidence>
<dbReference type="InterPro" id="IPR011701">
    <property type="entry name" value="MFS"/>
</dbReference>
<evidence type="ECO:0000313" key="8">
    <source>
        <dbReference type="Proteomes" id="UP000033202"/>
    </source>
</evidence>
<keyword evidence="4 6" id="KW-1133">Transmembrane helix</keyword>
<feature type="transmembrane region" description="Helical" evidence="6">
    <location>
        <begin position="40"/>
        <end position="58"/>
    </location>
</feature>
<protein>
    <submittedName>
        <fullName evidence="7">Putative major facilitator superfamily transporter</fullName>
    </submittedName>
</protein>
<dbReference type="Proteomes" id="UP000033202">
    <property type="component" value="Unassembled WGS sequence"/>
</dbReference>
<evidence type="ECO:0000256" key="3">
    <source>
        <dbReference type="ARBA" id="ARBA00022692"/>
    </source>
</evidence>
<dbReference type="Pfam" id="PF07690">
    <property type="entry name" value="MFS_1"/>
    <property type="match status" value="1"/>
</dbReference>
<dbReference type="InterPro" id="IPR036259">
    <property type="entry name" value="MFS_trans_sf"/>
</dbReference>
<comment type="subcellular location">
    <subcellularLocation>
        <location evidence="1">Endomembrane system</location>
        <topology evidence="1">Multi-pass membrane protein</topology>
    </subcellularLocation>
</comment>
<feature type="transmembrane region" description="Helical" evidence="6">
    <location>
        <begin position="132"/>
        <end position="154"/>
    </location>
</feature>
<keyword evidence="5 6" id="KW-0472">Membrane</keyword>
<keyword evidence="8" id="KW-1185">Reference proteome</keyword>